<dbReference type="InterPro" id="IPR011330">
    <property type="entry name" value="Glyco_hydro/deAcase_b/a-brl"/>
</dbReference>
<evidence type="ECO:0000313" key="6">
    <source>
        <dbReference type="EMBL" id="RJP14559.1"/>
    </source>
</evidence>
<keyword evidence="2" id="KW-0479">Metal-binding</keyword>
<dbReference type="EMBL" id="QZKU01000143">
    <property type="protein sequence ID" value="RJP14559.1"/>
    <property type="molecule type" value="Genomic_DNA"/>
</dbReference>
<dbReference type="Proteomes" id="UP000265882">
    <property type="component" value="Unassembled WGS sequence"/>
</dbReference>
<dbReference type="CDD" id="cd10808">
    <property type="entry name" value="YdjC"/>
    <property type="match status" value="1"/>
</dbReference>
<organism evidence="6 7">
    <name type="scientific">Abyssobacteria bacterium (strain SURF_5)</name>
    <dbReference type="NCBI Taxonomy" id="2093360"/>
    <lineage>
        <taxon>Bacteria</taxon>
        <taxon>Pseudomonadati</taxon>
        <taxon>Candidatus Hydrogenedentota</taxon>
        <taxon>Candidatus Abyssobacteria</taxon>
    </lineage>
</organism>
<dbReference type="GO" id="GO:0019213">
    <property type="term" value="F:deacetylase activity"/>
    <property type="evidence" value="ECO:0007669"/>
    <property type="project" value="TreeGrafter"/>
</dbReference>
<evidence type="ECO:0000256" key="3">
    <source>
        <dbReference type="ARBA" id="ARBA00022801"/>
    </source>
</evidence>
<evidence type="ECO:0000256" key="4">
    <source>
        <dbReference type="ARBA" id="ARBA00022842"/>
    </source>
</evidence>
<name>A0A3A4N495_ABYX5</name>
<dbReference type="GO" id="GO:0005975">
    <property type="term" value="P:carbohydrate metabolic process"/>
    <property type="evidence" value="ECO:0007669"/>
    <property type="project" value="InterPro"/>
</dbReference>
<sequence>MATLLIVNADDFGLEKEINTAVIRAHEEGIVTSASLLAVGDAFEHAVELAKKHPRLGVGAHLALTRGPSLKGKPLIGSETSSVTGGTGRFSKSPIIFAMRAALRLVDAGELEKEFRAQLERITSAGIPITHIDSHQHIHLAPPIFAIVIGLALEFGISWVRMPFAPVRTVGCNGDIGGKMKKALLRRLAAWNLRTLRGTKLRWADYHVGIEHAGCLREDALLRVLQELPDAVVELSCHPGADNAALNRDHPWGYCWREELAALCSQETAATVKRLGIRLVNYAGWDEEAASPT</sequence>
<dbReference type="Gene3D" id="3.20.20.370">
    <property type="entry name" value="Glycoside hydrolase/deacetylase"/>
    <property type="match status" value="1"/>
</dbReference>
<dbReference type="GO" id="GO:0046872">
    <property type="term" value="F:metal ion binding"/>
    <property type="evidence" value="ECO:0007669"/>
    <property type="project" value="UniProtKB-KW"/>
</dbReference>
<evidence type="ECO:0000256" key="5">
    <source>
        <dbReference type="ARBA" id="ARBA00023277"/>
    </source>
</evidence>
<proteinExistence type="predicted"/>
<dbReference type="GO" id="GO:0016787">
    <property type="term" value="F:hydrolase activity"/>
    <property type="evidence" value="ECO:0007669"/>
    <property type="project" value="UniProtKB-KW"/>
</dbReference>
<comment type="cofactor">
    <cofactor evidence="1">
        <name>Mg(2+)</name>
        <dbReference type="ChEBI" id="CHEBI:18420"/>
    </cofactor>
</comment>
<dbReference type="InterPro" id="IPR006879">
    <property type="entry name" value="YdjC-like"/>
</dbReference>
<evidence type="ECO:0000313" key="7">
    <source>
        <dbReference type="Proteomes" id="UP000265882"/>
    </source>
</evidence>
<keyword evidence="4" id="KW-0460">Magnesium</keyword>
<keyword evidence="3" id="KW-0378">Hydrolase</keyword>
<dbReference type="PANTHER" id="PTHR31609:SF1">
    <property type="entry name" value="CARBOHYDRATE DEACETYLASE"/>
    <property type="match status" value="1"/>
</dbReference>
<protein>
    <submittedName>
        <fullName evidence="6">ChbG/HpnK family deacetylase</fullName>
    </submittedName>
</protein>
<evidence type="ECO:0000256" key="2">
    <source>
        <dbReference type="ARBA" id="ARBA00022723"/>
    </source>
</evidence>
<dbReference type="SUPFAM" id="SSF88713">
    <property type="entry name" value="Glycoside hydrolase/deacetylase"/>
    <property type="match status" value="1"/>
</dbReference>
<dbReference type="AlphaFoldDB" id="A0A3A4N495"/>
<keyword evidence="5" id="KW-0119">Carbohydrate metabolism</keyword>
<reference evidence="6 7" key="1">
    <citation type="journal article" date="2017" name="ISME J.">
        <title>Energy and carbon metabolisms in a deep terrestrial subsurface fluid microbial community.</title>
        <authorList>
            <person name="Momper L."/>
            <person name="Jungbluth S.P."/>
            <person name="Lee M.D."/>
            <person name="Amend J.P."/>
        </authorList>
    </citation>
    <scope>NUCLEOTIDE SEQUENCE [LARGE SCALE GENOMIC DNA]</scope>
    <source>
        <strain evidence="6">SURF_5</strain>
    </source>
</reference>
<evidence type="ECO:0000256" key="1">
    <source>
        <dbReference type="ARBA" id="ARBA00001946"/>
    </source>
</evidence>
<accession>A0A3A4N495</accession>
<comment type="caution">
    <text evidence="6">The sequence shown here is derived from an EMBL/GenBank/DDBJ whole genome shotgun (WGS) entry which is preliminary data.</text>
</comment>
<dbReference type="PANTHER" id="PTHR31609">
    <property type="entry name" value="YDJC DEACETYLASE FAMILY MEMBER"/>
    <property type="match status" value="1"/>
</dbReference>
<gene>
    <name evidence="6" type="ORF">C4520_21375</name>
</gene>
<dbReference type="Pfam" id="PF04794">
    <property type="entry name" value="YdjC"/>
    <property type="match status" value="1"/>
</dbReference>